<evidence type="ECO:0000256" key="1">
    <source>
        <dbReference type="SAM" id="MobiDB-lite"/>
    </source>
</evidence>
<organism evidence="2">
    <name type="scientific">Candidatus Berkiella aquae</name>
    <dbReference type="NCBI Taxonomy" id="295108"/>
    <lineage>
        <taxon>Bacteria</taxon>
        <taxon>Pseudomonadati</taxon>
        <taxon>Pseudomonadota</taxon>
        <taxon>Gammaproteobacteria</taxon>
        <taxon>Candidatus Berkiellales</taxon>
        <taxon>Candidatus Berkiellaceae</taxon>
        <taxon>Candidatus Berkiella</taxon>
    </lineage>
</organism>
<dbReference type="Pfam" id="PF05973">
    <property type="entry name" value="Gp49"/>
    <property type="match status" value="1"/>
</dbReference>
<dbReference type="OrthoDB" id="9789104at2"/>
<feature type="compositionally biased region" description="Basic and acidic residues" evidence="1">
    <location>
        <begin position="118"/>
        <end position="131"/>
    </location>
</feature>
<dbReference type="EMBL" id="LKAJ02000003">
    <property type="protein sequence ID" value="MCS5712851.1"/>
    <property type="molecule type" value="Genomic_DNA"/>
</dbReference>
<comment type="caution">
    <text evidence="2">The sequence shown here is derived from an EMBL/GenBank/DDBJ whole genome shotgun (WGS) entry which is preliminary data.</text>
</comment>
<reference evidence="3" key="3">
    <citation type="submission" date="2021-06" db="EMBL/GenBank/DDBJ databases">
        <title>Genomic Description and Analysis of Intracellular Bacteria, Candidatus Berkiella cookevillensis and Candidatus Berkiella aquae.</title>
        <authorList>
            <person name="Kidane D.T."/>
            <person name="Mehari Y.T."/>
            <person name="Rice F.C."/>
            <person name="Arivett B.A."/>
            <person name="Farone A.L."/>
            <person name="Berk S.G."/>
            <person name="Farone M.B."/>
        </authorList>
    </citation>
    <scope>NUCLEOTIDE SEQUENCE</scope>
    <source>
        <strain evidence="3">HT99</strain>
    </source>
</reference>
<sequence length="131" mass="15688">MSRKNFDYIVIEGSKFTIEWYYNKNYKSDVFEHYESLSASEQMDALVLFEIMAKEGKILNTTKFNSEGDQIYAFKPGQERFICFFCHGKKIIVTNAYRKKTQKMPPREKDKAKKRRKDYLDRVAKGEYYDE</sequence>
<gene>
    <name evidence="3" type="ORF">HT99x_015535</name>
    <name evidence="2" type="ORF">HT99x_03131</name>
</gene>
<protein>
    <submittedName>
        <fullName evidence="3">Type II toxin-antitoxin system RelE/ParE family toxin</fullName>
    </submittedName>
</protein>
<keyword evidence="4" id="KW-1185">Reference proteome</keyword>
<accession>A0A0Q9YNS0</accession>
<evidence type="ECO:0000313" key="4">
    <source>
        <dbReference type="Proteomes" id="UP000051497"/>
    </source>
</evidence>
<reference evidence="3" key="2">
    <citation type="journal article" date="2016" name="Genome Announc.">
        <title>Draft Genome Sequences of Two Novel Amoeba-Resistant Intranuclear Bacteria, 'Candidatus Berkiella cookevillensis' and 'Candidatus Berkiella aquae'.</title>
        <authorList>
            <person name="Mehari Y.T."/>
            <person name="Arivett B.A."/>
            <person name="Farone A.L."/>
            <person name="Gunderson J.H."/>
            <person name="Farone M.B."/>
        </authorList>
    </citation>
    <scope>NUCLEOTIDE SEQUENCE</scope>
    <source>
        <strain evidence="3">HT99</strain>
    </source>
</reference>
<proteinExistence type="predicted"/>
<feature type="region of interest" description="Disordered" evidence="1">
    <location>
        <begin position="100"/>
        <end position="131"/>
    </location>
</feature>
<evidence type="ECO:0000313" key="2">
    <source>
        <dbReference type="EMBL" id="KRG17811.1"/>
    </source>
</evidence>
<dbReference type="Proteomes" id="UP000051497">
    <property type="component" value="Unassembled WGS sequence"/>
</dbReference>
<dbReference type="EMBL" id="LKAJ01000024">
    <property type="protein sequence ID" value="KRG17811.1"/>
    <property type="molecule type" value="Genomic_DNA"/>
</dbReference>
<reference evidence="2" key="1">
    <citation type="submission" date="2015-09" db="EMBL/GenBank/DDBJ databases">
        <title>Draft Genome Sequences of Two Novel Amoeba-resistant Intranuclear Bacteria, Candidatus Berkiella cookevillensis and Candidatus Berkiella aquae.</title>
        <authorList>
            <person name="Mehari Y.T."/>
            <person name="Arivett B.A."/>
            <person name="Farone A.L."/>
            <person name="Gunderson J.H."/>
            <person name="Farone M.B."/>
        </authorList>
    </citation>
    <scope>NUCLEOTIDE SEQUENCE [LARGE SCALE GENOMIC DNA]</scope>
    <source>
        <strain evidence="2">HT99</strain>
    </source>
</reference>
<dbReference type="STRING" id="295108.HT99x_03131"/>
<name>A0A0Q9YNS0_9GAMM</name>
<dbReference type="InterPro" id="IPR009241">
    <property type="entry name" value="HigB-like"/>
</dbReference>
<dbReference type="AlphaFoldDB" id="A0A0Q9YNS0"/>
<dbReference type="RefSeq" id="WP_075067714.1">
    <property type="nucleotide sequence ID" value="NZ_LKAJ02000003.1"/>
</dbReference>
<evidence type="ECO:0000313" key="3">
    <source>
        <dbReference type="EMBL" id="MCS5712851.1"/>
    </source>
</evidence>